<sequence>MRKVPFIVGEHFHIFNRGVDKRNIFSDKYDAFRFFQSLEEFNSIEAGNDIFLVNKSKKVNCQTPNPQGKKLVNIICYCLNPNHFHLILEELAEGGISEFMKRLGGGYSRYFNEKNKRSGALFQGKFKAVHIESNEQLLHTSAYVNLNNKVHKKFDGTRKHFLDLIPNRSSWNEYIQKDNKFNICEKGIILEQFKNQNDYQKFAEETIRDINEKRYEG</sequence>
<dbReference type="GO" id="GO:0006313">
    <property type="term" value="P:DNA transposition"/>
    <property type="evidence" value="ECO:0007669"/>
    <property type="project" value="InterPro"/>
</dbReference>
<comment type="caution">
    <text evidence="2">The sequence shown here is derived from an EMBL/GenBank/DDBJ whole genome shotgun (WGS) entry which is preliminary data.</text>
</comment>
<dbReference type="PANTHER" id="PTHR34322">
    <property type="entry name" value="TRANSPOSASE, Y1_TNP DOMAIN-CONTAINING"/>
    <property type="match status" value="1"/>
</dbReference>
<proteinExistence type="predicted"/>
<dbReference type="Proteomes" id="UP000179003">
    <property type="component" value="Unassembled WGS sequence"/>
</dbReference>
<dbReference type="SMART" id="SM01321">
    <property type="entry name" value="Y1_Tnp"/>
    <property type="match status" value="1"/>
</dbReference>
<dbReference type="EMBL" id="MFAE01000006">
    <property type="protein sequence ID" value="OGD67230.1"/>
    <property type="molecule type" value="Genomic_DNA"/>
</dbReference>
<dbReference type="SUPFAM" id="SSF143422">
    <property type="entry name" value="Transposase IS200-like"/>
    <property type="match status" value="1"/>
</dbReference>
<accession>A0A1F5EIR8</accession>
<dbReference type="STRING" id="1797582.A2442_00460"/>
<gene>
    <name evidence="2" type="ORF">A2442_00460</name>
</gene>
<evidence type="ECO:0000313" key="3">
    <source>
        <dbReference type="Proteomes" id="UP000179003"/>
    </source>
</evidence>
<protein>
    <recommendedName>
        <fullName evidence="1">Transposase IS200-like domain-containing protein</fullName>
    </recommendedName>
</protein>
<feature type="domain" description="Transposase IS200-like" evidence="1">
    <location>
        <begin position="7"/>
        <end position="147"/>
    </location>
</feature>
<evidence type="ECO:0000259" key="1">
    <source>
        <dbReference type="SMART" id="SM01321"/>
    </source>
</evidence>
<dbReference type="InterPro" id="IPR036515">
    <property type="entry name" value="Transposase_17_sf"/>
</dbReference>
<dbReference type="AlphaFoldDB" id="A0A1F5EIR8"/>
<dbReference type="PANTHER" id="PTHR34322:SF2">
    <property type="entry name" value="TRANSPOSASE IS200-LIKE DOMAIN-CONTAINING PROTEIN"/>
    <property type="match status" value="1"/>
</dbReference>
<evidence type="ECO:0000313" key="2">
    <source>
        <dbReference type="EMBL" id="OGD67230.1"/>
    </source>
</evidence>
<dbReference type="InterPro" id="IPR002686">
    <property type="entry name" value="Transposase_17"/>
</dbReference>
<name>A0A1F5EIR8_9BACT</name>
<organism evidence="2 3">
    <name type="scientific">Candidatus Campbellbacteria bacterium RIFOXYC2_FULL_35_25</name>
    <dbReference type="NCBI Taxonomy" id="1797582"/>
    <lineage>
        <taxon>Bacteria</taxon>
        <taxon>Candidatus Campbelliibacteriota</taxon>
    </lineage>
</organism>
<dbReference type="Pfam" id="PF01797">
    <property type="entry name" value="Y1_Tnp"/>
    <property type="match status" value="1"/>
</dbReference>
<dbReference type="GO" id="GO:0004803">
    <property type="term" value="F:transposase activity"/>
    <property type="evidence" value="ECO:0007669"/>
    <property type="project" value="InterPro"/>
</dbReference>
<reference evidence="2 3" key="1">
    <citation type="journal article" date="2016" name="Nat. Commun.">
        <title>Thousands of microbial genomes shed light on interconnected biogeochemical processes in an aquifer system.</title>
        <authorList>
            <person name="Anantharaman K."/>
            <person name="Brown C.T."/>
            <person name="Hug L.A."/>
            <person name="Sharon I."/>
            <person name="Castelle C.J."/>
            <person name="Probst A.J."/>
            <person name="Thomas B.C."/>
            <person name="Singh A."/>
            <person name="Wilkins M.J."/>
            <person name="Karaoz U."/>
            <person name="Brodie E.L."/>
            <person name="Williams K.H."/>
            <person name="Hubbard S.S."/>
            <person name="Banfield J.F."/>
        </authorList>
    </citation>
    <scope>NUCLEOTIDE SEQUENCE [LARGE SCALE GENOMIC DNA]</scope>
</reference>
<dbReference type="Gene3D" id="3.30.70.1290">
    <property type="entry name" value="Transposase IS200-like"/>
    <property type="match status" value="1"/>
</dbReference>
<dbReference type="GO" id="GO:0003677">
    <property type="term" value="F:DNA binding"/>
    <property type="evidence" value="ECO:0007669"/>
    <property type="project" value="InterPro"/>
</dbReference>